<dbReference type="WBParaSite" id="SVE_0569800.1">
    <property type="protein sequence ID" value="SVE_0569800.1"/>
    <property type="gene ID" value="SVE_0569800"/>
</dbReference>
<dbReference type="AlphaFoldDB" id="A0A0K0FA46"/>
<evidence type="ECO:0000313" key="2">
    <source>
        <dbReference type="WBParaSite" id="SVE_0569800.1"/>
    </source>
</evidence>
<keyword evidence="1" id="KW-1185">Reference proteome</keyword>
<name>A0A0K0FA46_STRVS</name>
<proteinExistence type="predicted"/>
<protein>
    <submittedName>
        <fullName evidence="2">Uncharacterized protein</fullName>
    </submittedName>
</protein>
<evidence type="ECO:0000313" key="1">
    <source>
        <dbReference type="Proteomes" id="UP000035680"/>
    </source>
</evidence>
<accession>A0A0K0FA46</accession>
<organism evidence="1 2">
    <name type="scientific">Strongyloides venezuelensis</name>
    <name type="common">Threadworm</name>
    <dbReference type="NCBI Taxonomy" id="75913"/>
    <lineage>
        <taxon>Eukaryota</taxon>
        <taxon>Metazoa</taxon>
        <taxon>Ecdysozoa</taxon>
        <taxon>Nematoda</taxon>
        <taxon>Chromadorea</taxon>
        <taxon>Rhabditida</taxon>
        <taxon>Tylenchina</taxon>
        <taxon>Panagrolaimomorpha</taxon>
        <taxon>Strongyloidoidea</taxon>
        <taxon>Strongyloididae</taxon>
        <taxon>Strongyloides</taxon>
    </lineage>
</organism>
<reference evidence="2" key="2">
    <citation type="submission" date="2015-08" db="UniProtKB">
        <authorList>
            <consortium name="WormBaseParasite"/>
        </authorList>
    </citation>
    <scope>IDENTIFICATION</scope>
</reference>
<sequence>MLKDKIRMDKILLTLNAKKYYINDVKYLCNMSINRKNILKYEYQQEGGGACDLKLFEKMNENNIKNP</sequence>
<reference evidence="1" key="1">
    <citation type="submission" date="2014-07" db="EMBL/GenBank/DDBJ databases">
        <authorList>
            <person name="Martin A.A"/>
            <person name="De Silva N."/>
        </authorList>
    </citation>
    <scope>NUCLEOTIDE SEQUENCE</scope>
</reference>
<dbReference type="Proteomes" id="UP000035680">
    <property type="component" value="Unassembled WGS sequence"/>
</dbReference>